<name>A0A917RBU3_9NOCA</name>
<dbReference type="AlphaFoldDB" id="A0A917RBU3"/>
<evidence type="ECO:0000313" key="2">
    <source>
        <dbReference type="EMBL" id="GGL00265.1"/>
    </source>
</evidence>
<protein>
    <submittedName>
        <fullName evidence="2">Uncharacterized protein</fullName>
    </submittedName>
</protein>
<accession>A0A917RBU3</accession>
<evidence type="ECO:0000256" key="1">
    <source>
        <dbReference type="SAM" id="MobiDB-lite"/>
    </source>
</evidence>
<feature type="compositionally biased region" description="Basic and acidic residues" evidence="1">
    <location>
        <begin position="51"/>
        <end position="69"/>
    </location>
</feature>
<gene>
    <name evidence="2" type="ORF">GCM10011588_13780</name>
</gene>
<comment type="caution">
    <text evidence="2">The sequence shown here is derived from an EMBL/GenBank/DDBJ whole genome shotgun (WGS) entry which is preliminary data.</text>
</comment>
<dbReference type="Proteomes" id="UP000638263">
    <property type="component" value="Unassembled WGS sequence"/>
</dbReference>
<feature type="region of interest" description="Disordered" evidence="1">
    <location>
        <begin position="37"/>
        <end position="69"/>
    </location>
</feature>
<evidence type="ECO:0000313" key="3">
    <source>
        <dbReference type="Proteomes" id="UP000638263"/>
    </source>
</evidence>
<reference evidence="2" key="2">
    <citation type="submission" date="2020-09" db="EMBL/GenBank/DDBJ databases">
        <authorList>
            <person name="Sun Q."/>
            <person name="Zhou Y."/>
        </authorList>
    </citation>
    <scope>NUCLEOTIDE SEQUENCE</scope>
    <source>
        <strain evidence="2">CGMCC 4.3508</strain>
    </source>
</reference>
<dbReference type="EMBL" id="BMMH01000002">
    <property type="protein sequence ID" value="GGL00265.1"/>
    <property type="molecule type" value="Genomic_DNA"/>
</dbReference>
<organism evidence="2 3">
    <name type="scientific">Nocardia jinanensis</name>
    <dbReference type="NCBI Taxonomy" id="382504"/>
    <lineage>
        <taxon>Bacteria</taxon>
        <taxon>Bacillati</taxon>
        <taxon>Actinomycetota</taxon>
        <taxon>Actinomycetes</taxon>
        <taxon>Mycobacteriales</taxon>
        <taxon>Nocardiaceae</taxon>
        <taxon>Nocardia</taxon>
    </lineage>
</organism>
<proteinExistence type="predicted"/>
<sequence length="69" mass="7533">MVSESNPSGSLVALGEKAEVWVTVIFHPVWSSRIVSGRDGESVLGTNRGGTRRDHPANSDQLESRLRDE</sequence>
<keyword evidence="3" id="KW-1185">Reference proteome</keyword>
<reference evidence="2" key="1">
    <citation type="journal article" date="2014" name="Int. J. Syst. Evol. Microbiol.">
        <title>Complete genome sequence of Corynebacterium casei LMG S-19264T (=DSM 44701T), isolated from a smear-ripened cheese.</title>
        <authorList>
            <consortium name="US DOE Joint Genome Institute (JGI-PGF)"/>
            <person name="Walter F."/>
            <person name="Albersmeier A."/>
            <person name="Kalinowski J."/>
            <person name="Ruckert C."/>
        </authorList>
    </citation>
    <scope>NUCLEOTIDE SEQUENCE</scope>
    <source>
        <strain evidence="2">CGMCC 4.3508</strain>
    </source>
</reference>